<name>A0A328P8D5_9GAMM</name>
<dbReference type="PIRSF" id="PIRSF011484">
    <property type="entry name" value="YaeQ"/>
    <property type="match status" value="1"/>
</dbReference>
<dbReference type="EMBL" id="NFZS01000001">
    <property type="protein sequence ID" value="RAO77561.1"/>
    <property type="molecule type" value="Genomic_DNA"/>
</dbReference>
<dbReference type="InterPro" id="IPR009822">
    <property type="entry name" value="YaeQ"/>
</dbReference>
<dbReference type="PANTHER" id="PTHR38784:SF1">
    <property type="entry name" value="SUCROSE PHOSPHORYLASE"/>
    <property type="match status" value="1"/>
</dbReference>
<dbReference type="SMART" id="SM01322">
    <property type="entry name" value="YaeQ"/>
    <property type="match status" value="1"/>
</dbReference>
<evidence type="ECO:0008006" key="3">
    <source>
        <dbReference type="Google" id="ProtNLM"/>
    </source>
</evidence>
<dbReference type="Pfam" id="PF07152">
    <property type="entry name" value="YaeQ"/>
    <property type="match status" value="1"/>
</dbReference>
<reference evidence="1 2" key="1">
    <citation type="journal article" date="2018" name="Genet. Mol. Biol.">
        <title>The genome sequence of Dyella jiangningensis FCAV SCS01 from a lignocellulose-decomposing microbial consortium metagenome reveals potential for biotechnological applications.</title>
        <authorList>
            <person name="Desiderato J.G."/>
            <person name="Alvarenga D.O."/>
            <person name="Constancio M.T.L."/>
            <person name="Alves L.M.C."/>
            <person name="Varani A.M."/>
        </authorList>
    </citation>
    <scope>NUCLEOTIDE SEQUENCE [LARGE SCALE GENOMIC DNA]</scope>
    <source>
        <strain evidence="1 2">FCAV SCS01</strain>
    </source>
</reference>
<dbReference type="OrthoDB" id="5293309at2"/>
<protein>
    <recommendedName>
        <fullName evidence="3">YaeQ family protein</fullName>
    </recommendedName>
</protein>
<evidence type="ECO:0000313" key="1">
    <source>
        <dbReference type="EMBL" id="RAO77561.1"/>
    </source>
</evidence>
<keyword evidence="2" id="KW-1185">Reference proteome</keyword>
<dbReference type="CDD" id="cd22368">
    <property type="entry name" value="YaeQ-like"/>
    <property type="match status" value="1"/>
</dbReference>
<evidence type="ECO:0000313" key="2">
    <source>
        <dbReference type="Proteomes" id="UP000248926"/>
    </source>
</evidence>
<dbReference type="InterPro" id="IPR011335">
    <property type="entry name" value="Restrct_endonuc-II-like"/>
</dbReference>
<organism evidence="1 2">
    <name type="scientific">Dyella jiangningensis</name>
    <dbReference type="NCBI Taxonomy" id="1379159"/>
    <lineage>
        <taxon>Bacteria</taxon>
        <taxon>Pseudomonadati</taxon>
        <taxon>Pseudomonadota</taxon>
        <taxon>Gammaproteobacteria</taxon>
        <taxon>Lysobacterales</taxon>
        <taxon>Rhodanobacteraceae</taxon>
        <taxon>Dyella</taxon>
    </lineage>
</organism>
<proteinExistence type="predicted"/>
<dbReference type="AlphaFoldDB" id="A0A328P8D5"/>
<comment type="caution">
    <text evidence="1">The sequence shown here is derived from an EMBL/GenBank/DDBJ whole genome shotgun (WGS) entry which is preliminary data.</text>
</comment>
<dbReference type="SUPFAM" id="SSF52980">
    <property type="entry name" value="Restriction endonuclease-like"/>
    <property type="match status" value="1"/>
</dbReference>
<sequence>MALNATIYKAELQVSDMDRHYYATHALTVARHPSETAERLMVRLLAFALYADERLEFGKGLSDDDEPALWRKAYTGEIEQWIELGQPDEARIRKACGRAQHVVVINYSGRSADIWWDKIGSSLSRNRNLTVLDIPAETVDLLAAMSERGMRLQCLIQDGQLEIMSDTASVSVEPQSRMAATPPN</sequence>
<dbReference type="Proteomes" id="UP000248926">
    <property type="component" value="Unassembled WGS sequence"/>
</dbReference>
<dbReference type="PANTHER" id="PTHR38784">
    <property type="entry name" value="SUCROSE PHOSPHORYLASE"/>
    <property type="match status" value="1"/>
</dbReference>
<accession>A0A328P8D5</accession>
<dbReference type="RefSeq" id="WP_111981607.1">
    <property type="nucleotide sequence ID" value="NZ_NFZS01000001.1"/>
</dbReference>
<dbReference type="Gene3D" id="3.10.640.10">
    <property type="entry name" value="Restriction endonuclease-like alpha-beta roll domain"/>
    <property type="match status" value="1"/>
</dbReference>
<dbReference type="InterPro" id="IPR038590">
    <property type="entry name" value="YaeQ_sf"/>
</dbReference>
<gene>
    <name evidence="1" type="ORF">CA260_06730</name>
</gene>